<gene>
    <name evidence="1" type="ORF">MTR64_05935</name>
</gene>
<protein>
    <submittedName>
        <fullName evidence="1">DUF3142 domain-containing protein</fullName>
    </submittedName>
</protein>
<evidence type="ECO:0000313" key="2">
    <source>
        <dbReference type="Proteomes" id="UP001162880"/>
    </source>
</evidence>
<dbReference type="Proteomes" id="UP001162880">
    <property type="component" value="Unassembled WGS sequence"/>
</dbReference>
<dbReference type="EMBL" id="JALHLE010000007">
    <property type="protein sequence ID" value="MCJ2178094.1"/>
    <property type="molecule type" value="Genomic_DNA"/>
</dbReference>
<dbReference type="PROSITE" id="PS51257">
    <property type="entry name" value="PROKAR_LIPOPROTEIN"/>
    <property type="match status" value="1"/>
</dbReference>
<dbReference type="InterPro" id="IPR017853">
    <property type="entry name" value="GH"/>
</dbReference>
<dbReference type="Pfam" id="PF11340">
    <property type="entry name" value="DUF3142"/>
    <property type="match status" value="1"/>
</dbReference>
<accession>A0ABT0AZY4</accession>
<dbReference type="SUPFAM" id="SSF51445">
    <property type="entry name" value="(Trans)glycosidases"/>
    <property type="match status" value="1"/>
</dbReference>
<dbReference type="RefSeq" id="WP_243991823.1">
    <property type="nucleotide sequence ID" value="NZ_JALHLE010000007.1"/>
</dbReference>
<dbReference type="InterPro" id="IPR006311">
    <property type="entry name" value="TAT_signal"/>
</dbReference>
<keyword evidence="2" id="KW-1185">Reference proteome</keyword>
<organism evidence="1 2">
    <name type="scientific">Novosphingobium album</name>
    <name type="common">ex Hu et al. 2023</name>
    <dbReference type="NCBI Taxonomy" id="2930093"/>
    <lineage>
        <taxon>Bacteria</taxon>
        <taxon>Pseudomonadati</taxon>
        <taxon>Pseudomonadota</taxon>
        <taxon>Alphaproteobacteria</taxon>
        <taxon>Sphingomonadales</taxon>
        <taxon>Sphingomonadaceae</taxon>
        <taxon>Novosphingobium</taxon>
    </lineage>
</organism>
<comment type="caution">
    <text evidence="1">The sequence shown here is derived from an EMBL/GenBank/DDBJ whole genome shotgun (WGS) entry which is preliminary data.</text>
</comment>
<evidence type="ECO:0000313" key="1">
    <source>
        <dbReference type="EMBL" id="MCJ2178094.1"/>
    </source>
</evidence>
<reference evidence="1" key="1">
    <citation type="submission" date="2022-03" db="EMBL/GenBank/DDBJ databases">
        <title>Identification of a novel bacterium isolated from mangrove sediments.</title>
        <authorList>
            <person name="Pan X."/>
        </authorList>
    </citation>
    <scope>NUCLEOTIDE SEQUENCE</scope>
    <source>
        <strain evidence="1">B2580</strain>
    </source>
</reference>
<dbReference type="InterPro" id="IPR021488">
    <property type="entry name" value="DUF3142"/>
</dbReference>
<dbReference type="Gene3D" id="3.20.20.80">
    <property type="entry name" value="Glycosidases"/>
    <property type="match status" value="1"/>
</dbReference>
<name>A0ABT0AZY4_9SPHN</name>
<sequence length="243" mass="26460">MGRHAQILLVSRRALLAGAAGGALALGGCRRGPAVVNARDHDAFFLWAGVRAPPWLDKARTVYLLAGEVRRADAGRFVPLRALPHVAGPEIWFVARVERLDWEEGVHAAILRQLAQWEAAGNRLAGLQIDFDAATHGLAGYARFLRGLRARLPAKWQLSITGLMDWSAGGDAQGLAALAGVVDEIVVQTYQGRRTVPGYESYLRSLQRLGMPYRIALVEGGEWSAPAGLEQDSRFKGYVVFLI</sequence>
<proteinExistence type="predicted"/>
<dbReference type="PROSITE" id="PS51318">
    <property type="entry name" value="TAT"/>
    <property type="match status" value="1"/>
</dbReference>